<dbReference type="Proteomes" id="UP000828048">
    <property type="component" value="Chromosome 6"/>
</dbReference>
<dbReference type="EMBL" id="CM037156">
    <property type="protein sequence ID" value="KAH7837913.1"/>
    <property type="molecule type" value="Genomic_DNA"/>
</dbReference>
<comment type="caution">
    <text evidence="1">The sequence shown here is derived from an EMBL/GenBank/DDBJ whole genome shotgun (WGS) entry which is preliminary data.</text>
</comment>
<evidence type="ECO:0000313" key="2">
    <source>
        <dbReference type="Proteomes" id="UP000828048"/>
    </source>
</evidence>
<evidence type="ECO:0000313" key="1">
    <source>
        <dbReference type="EMBL" id="KAH7837913.1"/>
    </source>
</evidence>
<reference evidence="1 2" key="1">
    <citation type="journal article" date="2021" name="Hortic Res">
        <title>High-quality reference genome and annotation aids understanding of berry development for evergreen blueberry (Vaccinium darrowii).</title>
        <authorList>
            <person name="Yu J."/>
            <person name="Hulse-Kemp A.M."/>
            <person name="Babiker E."/>
            <person name="Staton M."/>
        </authorList>
    </citation>
    <scope>NUCLEOTIDE SEQUENCE [LARGE SCALE GENOMIC DNA]</scope>
    <source>
        <strain evidence="2">cv. NJ 8807/NJ 8810</strain>
        <tissue evidence="1">Young leaf</tissue>
    </source>
</reference>
<accession>A0ACB7XB53</accession>
<keyword evidence="2" id="KW-1185">Reference proteome</keyword>
<gene>
    <name evidence="1" type="ORF">Vadar_019491</name>
</gene>
<organism evidence="1 2">
    <name type="scientific">Vaccinium darrowii</name>
    <dbReference type="NCBI Taxonomy" id="229202"/>
    <lineage>
        <taxon>Eukaryota</taxon>
        <taxon>Viridiplantae</taxon>
        <taxon>Streptophyta</taxon>
        <taxon>Embryophyta</taxon>
        <taxon>Tracheophyta</taxon>
        <taxon>Spermatophyta</taxon>
        <taxon>Magnoliopsida</taxon>
        <taxon>eudicotyledons</taxon>
        <taxon>Gunneridae</taxon>
        <taxon>Pentapetalae</taxon>
        <taxon>asterids</taxon>
        <taxon>Ericales</taxon>
        <taxon>Ericaceae</taxon>
        <taxon>Vaccinioideae</taxon>
        <taxon>Vaccinieae</taxon>
        <taxon>Vaccinium</taxon>
    </lineage>
</organism>
<proteinExistence type="predicted"/>
<sequence length="1129" mass="124169">MNYSKKNQTIFSNIFSLFSNLTGKSNCHSLLQFIFPTWHRQESCRGVKKERQHSPIGDATEYHSSSTGKSSSELFTLLLSLVFSAIVDPINDTSGSLSFDSTGNLVINSPDQTIPVWSTNVSNPTLAKNSSAQLLDTGNLVLLDSNRVVVWQSFDYRTDTVLPYLRFGVDRKSGLNRFVTAWKSRDDPGPGEYSLKMDLKGSPQLFLYKGSDVFWRAGSWIGRGWSGIPDMTPNYIFNISYVENQDEVTLGYFIRNASIFSTLVLNESGTLQRLTWHENEHRWVLFFSSPKDQCDSYNYCGPNGNCHPYNADTDQFDCRCLPGFEPKSTNDWYLRDGSGGCVRKQGRHACGNGEGFVKVARAKVPNTWTARVNKSIVALKECELECLRNCACNGYASADISHGDDGGGCVMWFGDLIDSRVFSSGGQDLYIRVDAVELAQYLKSQQSHGKKGMVAAIAASVTATLLLTFCLFYGLVVKKRTGTREHQNSLSSSKSTTSLEASQMENHFDESGTNSELPYFDLSIIVSATDNFSLANKLGEGGFGTVYKVHALLDGKPYTIIGYMSPEYAMEGLFSVKSDVFSFGVLLLEIISGRKNSSYYKDNSVNLIGHVWSLWNDGQAMESVDSTISNSYSDKEVLRGDPINDTSGSLLFDSTGNLVITDRDPNNPVWSTNVSNPTLAKSSSAQLLDTGNLVLLDSNRVVVWQSFDHPTDTLLPYFKFGVDRKSGLNRFVTSWKLRDNPGLGACSLKIDLNGSPQLFLYKGSDVLWRGGSWTGRGWTGVPDMTRNFIFNFNYVENQDESNATPIISAAPTETAIQANAGMGLFDCSCLPGFEPKSASDSYLRDGSGGCVRKRGGHVCLNGEGFVKVARAKVPNTWTARVNKSILALKECELECLRNCTCNGYASADISHGDDGGGCVMWFGDLIDTRVFPSGGQDFYVRVDAVELEQYLKSQQSHGKKGKVAAIAASVSAALLLTFCLFCWFVVKKRKETREEQNLLFSPYNTTSPEASSMGKHFDGSGTNAELPYFDLSIIVSATDNFSLANKLGEGGSSAAPYMLFKVSGNHLLRRGAVDSADGLETTWRRQPGLRVTGLAEVTLRDGRNEGCRRGPLEPSWKGVGGDVTNDRWD</sequence>
<name>A0ACB7XB53_9ERIC</name>
<protein>
    <submittedName>
        <fullName evidence="1">Uncharacterized protein</fullName>
    </submittedName>
</protein>